<comment type="caution">
    <text evidence="1">The sequence shown here is derived from an EMBL/GenBank/DDBJ whole genome shotgun (WGS) entry which is preliminary data.</text>
</comment>
<evidence type="ECO:0008006" key="3">
    <source>
        <dbReference type="Google" id="ProtNLM"/>
    </source>
</evidence>
<name>A0A4R6EDX4_9RHOO</name>
<protein>
    <recommendedName>
        <fullName evidence="3">Polyketide cyclase/dehydrase/lipid transport protein</fullName>
    </recommendedName>
</protein>
<keyword evidence="2" id="KW-1185">Reference proteome</keyword>
<gene>
    <name evidence="1" type="ORF">C7389_103292</name>
</gene>
<accession>A0A4R6EDX4</accession>
<evidence type="ECO:0000313" key="1">
    <source>
        <dbReference type="EMBL" id="TDN55954.1"/>
    </source>
</evidence>
<sequence length="193" mass="21417">MVQPPRSADLAVPSTPHLPSFSFHERHDSAPIAARAEAIIQAVASIDFRSDPVIDGLMRIREAPGKLLRRLGNTPPDGALAFGLHSFTPLSRSETEINFGLAGRFWRLDYALAELRDAEDFARYAEPGAARLVLRYQVLPAAAGRHILRTETFVHCPDLRAKALFTPYWLAIRLGSGWIRRRTLLAVARTLAV</sequence>
<proteinExistence type="predicted"/>
<dbReference type="EMBL" id="SNVV01000003">
    <property type="protein sequence ID" value="TDN55954.1"/>
    <property type="molecule type" value="Genomic_DNA"/>
</dbReference>
<reference evidence="1 2" key="1">
    <citation type="submission" date="2019-03" db="EMBL/GenBank/DDBJ databases">
        <title>Genomic Encyclopedia of Type Strains, Phase IV (KMG-IV): sequencing the most valuable type-strain genomes for metagenomic binning, comparative biology and taxonomic classification.</title>
        <authorList>
            <person name="Goeker M."/>
        </authorList>
    </citation>
    <scope>NUCLEOTIDE SEQUENCE [LARGE SCALE GENOMIC DNA]</scope>
    <source>
        <strain evidence="1 2">DSM 12121</strain>
    </source>
</reference>
<dbReference type="Proteomes" id="UP000295129">
    <property type="component" value="Unassembled WGS sequence"/>
</dbReference>
<dbReference type="AlphaFoldDB" id="A0A4R6EDX4"/>
<organism evidence="1 2">
    <name type="scientific">Azoarcus indigens</name>
    <dbReference type="NCBI Taxonomy" id="29545"/>
    <lineage>
        <taxon>Bacteria</taxon>
        <taxon>Pseudomonadati</taxon>
        <taxon>Pseudomonadota</taxon>
        <taxon>Betaproteobacteria</taxon>
        <taxon>Rhodocyclales</taxon>
        <taxon>Zoogloeaceae</taxon>
        <taxon>Azoarcus</taxon>
    </lineage>
</organism>
<evidence type="ECO:0000313" key="2">
    <source>
        <dbReference type="Proteomes" id="UP000295129"/>
    </source>
</evidence>
<dbReference type="OrthoDB" id="5464833at2"/>